<keyword evidence="5" id="KW-1185">Reference proteome</keyword>
<dbReference type="Proteomes" id="UP000536179">
    <property type="component" value="Unassembled WGS sequence"/>
</dbReference>
<dbReference type="EC" id="3.1.1.11" evidence="4"/>
<dbReference type="Gene3D" id="3.40.50.1820">
    <property type="entry name" value="alpha/beta hydrolase"/>
    <property type="match status" value="1"/>
</dbReference>
<gene>
    <name evidence="4" type="ORF">FHS27_004516</name>
</gene>
<evidence type="ECO:0000313" key="4">
    <source>
        <dbReference type="EMBL" id="MBB3208684.1"/>
    </source>
</evidence>
<reference evidence="4 5" key="1">
    <citation type="submission" date="2020-08" db="EMBL/GenBank/DDBJ databases">
        <title>Genomic Encyclopedia of Type Strains, Phase III (KMG-III): the genomes of soil and plant-associated and newly described type strains.</title>
        <authorList>
            <person name="Whitman W."/>
        </authorList>
    </citation>
    <scope>NUCLEOTIDE SEQUENCE [LARGE SCALE GENOMIC DNA]</scope>
    <source>
        <strain evidence="4 5">CECT 8075</strain>
    </source>
</reference>
<name>A0A7W5E2R9_9BACT</name>
<dbReference type="PANTHER" id="PTHR48081">
    <property type="entry name" value="AB HYDROLASE SUPERFAMILY PROTEIN C4A8.06C"/>
    <property type="match status" value="1"/>
</dbReference>
<dbReference type="AlphaFoldDB" id="A0A7W5E2R9"/>
<feature type="domain" description="BD-FAE-like" evidence="3">
    <location>
        <begin position="67"/>
        <end position="264"/>
    </location>
</feature>
<proteinExistence type="predicted"/>
<dbReference type="PANTHER" id="PTHR48081:SF13">
    <property type="entry name" value="ALPHA_BETA HYDROLASE"/>
    <property type="match status" value="1"/>
</dbReference>
<dbReference type="InterPro" id="IPR049492">
    <property type="entry name" value="BD-FAE-like_dom"/>
</dbReference>
<dbReference type="RefSeq" id="WP_184306831.1">
    <property type="nucleotide sequence ID" value="NZ_JACHXU010000017.1"/>
</dbReference>
<dbReference type="SUPFAM" id="SSF53474">
    <property type="entry name" value="alpha/beta-Hydrolases"/>
    <property type="match status" value="1"/>
</dbReference>
<feature type="signal peptide" evidence="2">
    <location>
        <begin position="1"/>
        <end position="21"/>
    </location>
</feature>
<accession>A0A7W5E2R9</accession>
<keyword evidence="1 4" id="KW-0378">Hydrolase</keyword>
<dbReference type="EMBL" id="JACHXU010000017">
    <property type="protein sequence ID" value="MBB3208684.1"/>
    <property type="molecule type" value="Genomic_DNA"/>
</dbReference>
<keyword evidence="2" id="KW-0732">Signal</keyword>
<protein>
    <submittedName>
        <fullName evidence="4">Pectinesterase</fullName>
        <ecNumber evidence="4">3.1.1.11</ecNumber>
    </submittedName>
</protein>
<organism evidence="4 5">
    <name type="scientific">Aporhodopirellula rubra</name>
    <dbReference type="NCBI Taxonomy" id="980271"/>
    <lineage>
        <taxon>Bacteria</taxon>
        <taxon>Pseudomonadati</taxon>
        <taxon>Planctomycetota</taxon>
        <taxon>Planctomycetia</taxon>
        <taxon>Pirellulales</taxon>
        <taxon>Pirellulaceae</taxon>
        <taxon>Aporhodopirellula</taxon>
    </lineage>
</organism>
<feature type="chain" id="PRO_5031164029" evidence="2">
    <location>
        <begin position="22"/>
        <end position="317"/>
    </location>
</feature>
<dbReference type="InterPro" id="IPR029058">
    <property type="entry name" value="AB_hydrolase_fold"/>
</dbReference>
<evidence type="ECO:0000256" key="2">
    <source>
        <dbReference type="SAM" id="SignalP"/>
    </source>
</evidence>
<dbReference type="Pfam" id="PF20434">
    <property type="entry name" value="BD-FAE"/>
    <property type="match status" value="1"/>
</dbReference>
<dbReference type="GO" id="GO:0030599">
    <property type="term" value="F:pectinesterase activity"/>
    <property type="evidence" value="ECO:0007669"/>
    <property type="project" value="UniProtKB-EC"/>
</dbReference>
<evidence type="ECO:0000259" key="3">
    <source>
        <dbReference type="Pfam" id="PF20434"/>
    </source>
</evidence>
<sequence length="317" mass="35049">MNVRFAFVVVLMLATHVLGLAADGIGQERAVAKPTGKVRPDMTEGVISEGSIIFTYVDEKHRRRLTLDLYRPEVASEPSPAIVMYFGGGWQNGRPGLFAPLAQALAQRGYVCVVPEYRLSGEVPFPAAVHDAKAAVRWTRKFAKRFNIDPQRIACLGGSAGGHLSGFVAATNGSQDYEGDGDHREVSSEVQASVVMCGPMNLLDSDTVDRVEKAAKEPSGHAIIDFLQGETPSSNKSLYRQASPVTHAGPHVPPMLFIDGEFDNPRARYIEFWKILDRHDIPHEFVMMPDAPHPFWGNHRWFMSTVDAIDNFLKKHI</sequence>
<dbReference type="InterPro" id="IPR050300">
    <property type="entry name" value="GDXG_lipolytic_enzyme"/>
</dbReference>
<comment type="caution">
    <text evidence="4">The sequence shown here is derived from an EMBL/GenBank/DDBJ whole genome shotgun (WGS) entry which is preliminary data.</text>
</comment>
<evidence type="ECO:0000256" key="1">
    <source>
        <dbReference type="ARBA" id="ARBA00022801"/>
    </source>
</evidence>
<evidence type="ECO:0000313" key="5">
    <source>
        <dbReference type="Proteomes" id="UP000536179"/>
    </source>
</evidence>